<name>A0ABR1VFP5_9PEZI</name>
<gene>
    <name evidence="1" type="ORF">PG994_006682</name>
</gene>
<proteinExistence type="predicted"/>
<evidence type="ECO:0000313" key="1">
    <source>
        <dbReference type="EMBL" id="KAK8070066.1"/>
    </source>
</evidence>
<dbReference type="GeneID" id="92091154"/>
<dbReference type="Proteomes" id="UP001480595">
    <property type="component" value="Unassembled WGS sequence"/>
</dbReference>
<comment type="caution">
    <text evidence="1">The sequence shown here is derived from an EMBL/GenBank/DDBJ whole genome shotgun (WGS) entry which is preliminary data.</text>
</comment>
<sequence length="145" mass="16172">MCLTLFAHYCYDGHETRPLCILNPMTDCTVFNPYAEPARNPCPVPCSSRNNGASSAAVSVNPEDRCAWHGDCCRLVRTPMCGASEPSQCPNNVVYHLRREPGTAEENGKVDDLSLLNEEPWFVALRWDFYQAGTDLHSLGARRSH</sequence>
<dbReference type="RefSeq" id="XP_066717360.1">
    <property type="nucleotide sequence ID" value="XM_066858091.1"/>
</dbReference>
<accession>A0ABR1VFP5</accession>
<keyword evidence="2" id="KW-1185">Reference proteome</keyword>
<protein>
    <submittedName>
        <fullName evidence="1">Uncharacterized protein</fullName>
    </submittedName>
</protein>
<dbReference type="EMBL" id="JAQQWL010000006">
    <property type="protein sequence ID" value="KAK8070066.1"/>
    <property type="molecule type" value="Genomic_DNA"/>
</dbReference>
<evidence type="ECO:0000313" key="2">
    <source>
        <dbReference type="Proteomes" id="UP001480595"/>
    </source>
</evidence>
<organism evidence="1 2">
    <name type="scientific">Apiospora phragmitis</name>
    <dbReference type="NCBI Taxonomy" id="2905665"/>
    <lineage>
        <taxon>Eukaryota</taxon>
        <taxon>Fungi</taxon>
        <taxon>Dikarya</taxon>
        <taxon>Ascomycota</taxon>
        <taxon>Pezizomycotina</taxon>
        <taxon>Sordariomycetes</taxon>
        <taxon>Xylariomycetidae</taxon>
        <taxon>Amphisphaeriales</taxon>
        <taxon>Apiosporaceae</taxon>
        <taxon>Apiospora</taxon>
    </lineage>
</organism>
<reference evidence="1 2" key="1">
    <citation type="submission" date="2023-01" db="EMBL/GenBank/DDBJ databases">
        <title>Analysis of 21 Apiospora genomes using comparative genomics revels a genus with tremendous synthesis potential of carbohydrate active enzymes and secondary metabolites.</title>
        <authorList>
            <person name="Sorensen T."/>
        </authorList>
    </citation>
    <scope>NUCLEOTIDE SEQUENCE [LARGE SCALE GENOMIC DNA]</scope>
    <source>
        <strain evidence="1 2">CBS 135458</strain>
    </source>
</reference>